<evidence type="ECO:0000313" key="8">
    <source>
        <dbReference type="Proteomes" id="UP000250918"/>
    </source>
</evidence>
<dbReference type="NCBIfam" id="TIGR00374">
    <property type="entry name" value="flippase-like domain"/>
    <property type="match status" value="1"/>
</dbReference>
<gene>
    <name evidence="7" type="ORF">C3F09_11950</name>
</gene>
<sequence>MKRILKSSRFWGLLIALALLAFCVKDIRASDVRSLCERVQWEYVLPSIGAAIIFVVARAFRWKVIIAQQARIGYGKVVALYSAGQVVNMAMPALTGQVGRLIVLSRKMALSKTYVFSTLVLEVLFDALSLIFFMLVTSLVFAFPSKYRTASILVAVGTLFILIVLYLIISYQQNIEETCRRRLSKRWPGAYITIKKAIRSFVKGINMLKSSQHVAGSMILSLISWTCHVLAIWFLFKSFGFQLPVPAAAVVMIINTLVLMIPITPGNAGTFEVAVSTSLAAMSVGRSDAVLFALALHLLDLLPIVIMGAWFFRFEKVSLREIEKEHEDEIIFEKISEDGTFIEEDKPKRPR</sequence>
<evidence type="ECO:0000256" key="6">
    <source>
        <dbReference type="SAM" id="Phobius"/>
    </source>
</evidence>
<dbReference type="AlphaFoldDB" id="A0A855WZZ9"/>
<feature type="transmembrane region" description="Helical" evidence="6">
    <location>
        <begin position="39"/>
        <end position="60"/>
    </location>
</feature>
<feature type="transmembrane region" description="Helical" evidence="6">
    <location>
        <begin position="72"/>
        <end position="94"/>
    </location>
</feature>
<feature type="transmembrane region" description="Helical" evidence="6">
    <location>
        <begin position="150"/>
        <end position="169"/>
    </location>
</feature>
<evidence type="ECO:0000256" key="2">
    <source>
        <dbReference type="ARBA" id="ARBA00022475"/>
    </source>
</evidence>
<evidence type="ECO:0008006" key="9">
    <source>
        <dbReference type="Google" id="ProtNLM"/>
    </source>
</evidence>
<feature type="transmembrane region" description="Helical" evidence="6">
    <location>
        <begin position="114"/>
        <end position="143"/>
    </location>
</feature>
<feature type="transmembrane region" description="Helical" evidence="6">
    <location>
        <begin position="289"/>
        <end position="312"/>
    </location>
</feature>
<dbReference type="Pfam" id="PF03706">
    <property type="entry name" value="LPG_synthase_TM"/>
    <property type="match status" value="1"/>
</dbReference>
<keyword evidence="3 6" id="KW-0812">Transmembrane</keyword>
<reference evidence="7 8" key="1">
    <citation type="journal article" date="2018" name="ISME J.">
        <title>A methanotrophic archaeon couples anaerobic oxidation of methane to Fe(III) reduction.</title>
        <authorList>
            <person name="Cai C."/>
            <person name="Leu A.O."/>
            <person name="Xie G.J."/>
            <person name="Guo J."/>
            <person name="Feng Y."/>
            <person name="Zhao J.X."/>
            <person name="Tyson G.W."/>
            <person name="Yuan Z."/>
            <person name="Hu S."/>
        </authorList>
    </citation>
    <scope>NUCLEOTIDE SEQUENCE [LARGE SCALE GENOMIC DNA]</scope>
    <source>
        <strain evidence="7">FeB_12</strain>
    </source>
</reference>
<evidence type="ECO:0000313" key="7">
    <source>
        <dbReference type="EMBL" id="PWB68272.1"/>
    </source>
</evidence>
<protein>
    <recommendedName>
        <fullName evidence="9">Flippase-like domain-containing protein</fullName>
    </recommendedName>
</protein>
<keyword evidence="5 6" id="KW-0472">Membrane</keyword>
<evidence type="ECO:0000256" key="1">
    <source>
        <dbReference type="ARBA" id="ARBA00004651"/>
    </source>
</evidence>
<evidence type="ECO:0000256" key="4">
    <source>
        <dbReference type="ARBA" id="ARBA00022989"/>
    </source>
</evidence>
<organism evidence="7 8">
    <name type="scientific">candidate division GN15 bacterium</name>
    <dbReference type="NCBI Taxonomy" id="2072418"/>
    <lineage>
        <taxon>Bacteria</taxon>
        <taxon>candidate division GN15</taxon>
    </lineage>
</organism>
<comment type="caution">
    <text evidence="7">The sequence shown here is derived from an EMBL/GenBank/DDBJ whole genome shotgun (WGS) entry which is preliminary data.</text>
</comment>
<feature type="transmembrane region" description="Helical" evidence="6">
    <location>
        <begin position="214"/>
        <end position="236"/>
    </location>
</feature>
<evidence type="ECO:0000256" key="3">
    <source>
        <dbReference type="ARBA" id="ARBA00022692"/>
    </source>
</evidence>
<comment type="subcellular location">
    <subcellularLocation>
        <location evidence="1">Cell membrane</location>
        <topology evidence="1">Multi-pass membrane protein</topology>
    </subcellularLocation>
</comment>
<dbReference type="InterPro" id="IPR022791">
    <property type="entry name" value="L-PG_synthase/AglD"/>
</dbReference>
<accession>A0A855WZZ9</accession>
<keyword evidence="4 6" id="KW-1133">Transmembrane helix</keyword>
<feature type="transmembrane region" description="Helical" evidence="6">
    <location>
        <begin position="243"/>
        <end position="263"/>
    </location>
</feature>
<keyword evidence="2" id="KW-1003">Cell membrane</keyword>
<dbReference type="PANTHER" id="PTHR39087:SF2">
    <property type="entry name" value="UPF0104 MEMBRANE PROTEIN MJ1595"/>
    <property type="match status" value="1"/>
</dbReference>
<dbReference type="EMBL" id="PQAP01000208">
    <property type="protein sequence ID" value="PWB68272.1"/>
    <property type="molecule type" value="Genomic_DNA"/>
</dbReference>
<proteinExistence type="predicted"/>
<evidence type="ECO:0000256" key="5">
    <source>
        <dbReference type="ARBA" id="ARBA00023136"/>
    </source>
</evidence>
<name>A0A855WZZ9_9BACT</name>
<dbReference type="GO" id="GO:0005886">
    <property type="term" value="C:plasma membrane"/>
    <property type="evidence" value="ECO:0007669"/>
    <property type="project" value="UniProtKB-SubCell"/>
</dbReference>
<dbReference type="PANTHER" id="PTHR39087">
    <property type="entry name" value="UPF0104 MEMBRANE PROTEIN MJ1595"/>
    <property type="match status" value="1"/>
</dbReference>
<dbReference type="Proteomes" id="UP000250918">
    <property type="component" value="Unassembled WGS sequence"/>
</dbReference>